<dbReference type="Pfam" id="PF12796">
    <property type="entry name" value="Ank_2"/>
    <property type="match status" value="2"/>
</dbReference>
<sequence>MAMISQYQVGLPHCLIPIINALKNERNKDAKLCITQWIGEYGVHGIDRLLPHLTASMGNVLGKYLIKLGFDEYVEYMYQNCVFEPTADVVCEAARMGNLHIVSYLHLLQSVVMNYGLMEAAACSGNLNLIRYLLLQFPKKAFSTSTLVLAVRHGHLHVVRFLTYYKEEIEITDDVLDAAASIGRIDIVRYIAERLDGFCSEDGFNQAVSKGFTKIVKYLFRRQPLLASKTSLQLAASNGRLNIVQFLLSKKIVRVCSSSVMAAAAFGGHLSTLRHLHDNVREAWSSIVVDSAAEGGNVEIVSFLLNNSRRCTSRAVDNAACNGHLEIVEMLLNLCKPFTENAIVDAARNGHLDIVKLLIKHQSPVTHKAMIAAAQSGSIELAKLLFSNYQRQNEETNSNALLYQMVEDATVFGHYSLVLYFSQLCTPDWKNLFFIAIQHGHEDITRYIHHNFKIPILREHFDTVVVQKHKGILSYLLPFVPEDWIVSSIISCSLRRDRDMMQVLTTNQPFLHRAICRNYLGYMRCYTIEHLRFQHIFLTAPMPPIVLTKSWFLLP</sequence>
<dbReference type="PANTHER" id="PTHR46586">
    <property type="entry name" value="ANKYRIN REPEAT-CONTAINING PROTEIN"/>
    <property type="match status" value="1"/>
</dbReference>
<keyword evidence="2" id="KW-1185">Reference proteome</keyword>
<dbReference type="Proteomes" id="UP000243217">
    <property type="component" value="Unassembled WGS sequence"/>
</dbReference>
<protein>
    <submittedName>
        <fullName evidence="1">Uncharacterized protein</fullName>
    </submittedName>
</protein>
<dbReference type="InterPro" id="IPR052050">
    <property type="entry name" value="SecEffector_AnkRepeat"/>
</dbReference>
<accession>A0A1V9ZYJ1</accession>
<dbReference type="Gene3D" id="1.25.40.20">
    <property type="entry name" value="Ankyrin repeat-containing domain"/>
    <property type="match status" value="3"/>
</dbReference>
<gene>
    <name evidence="1" type="ORF">THRCLA_21245</name>
</gene>
<dbReference type="SUPFAM" id="SSF48403">
    <property type="entry name" value="Ankyrin repeat"/>
    <property type="match status" value="1"/>
</dbReference>
<evidence type="ECO:0000313" key="1">
    <source>
        <dbReference type="EMBL" id="OQS03074.1"/>
    </source>
</evidence>
<dbReference type="EMBL" id="JNBS01001008">
    <property type="protein sequence ID" value="OQS03074.1"/>
    <property type="molecule type" value="Genomic_DNA"/>
</dbReference>
<dbReference type="SMART" id="SM00248">
    <property type="entry name" value="ANK"/>
    <property type="match status" value="5"/>
</dbReference>
<dbReference type="STRING" id="74557.A0A1V9ZYJ1"/>
<dbReference type="AlphaFoldDB" id="A0A1V9ZYJ1"/>
<name>A0A1V9ZYJ1_9STRA</name>
<dbReference type="InterPro" id="IPR036770">
    <property type="entry name" value="Ankyrin_rpt-contain_sf"/>
</dbReference>
<dbReference type="OrthoDB" id="427518at2759"/>
<proteinExistence type="predicted"/>
<dbReference type="InterPro" id="IPR002110">
    <property type="entry name" value="Ankyrin_rpt"/>
</dbReference>
<reference evidence="1 2" key="1">
    <citation type="journal article" date="2014" name="Genome Biol. Evol.">
        <title>The secreted proteins of Achlya hypogyna and Thraustotheca clavata identify the ancestral oomycete secretome and reveal gene acquisitions by horizontal gene transfer.</title>
        <authorList>
            <person name="Misner I."/>
            <person name="Blouin N."/>
            <person name="Leonard G."/>
            <person name="Richards T.A."/>
            <person name="Lane C.E."/>
        </authorList>
    </citation>
    <scope>NUCLEOTIDE SEQUENCE [LARGE SCALE GENOMIC DNA]</scope>
    <source>
        <strain evidence="1 2">ATCC 34112</strain>
    </source>
</reference>
<comment type="caution">
    <text evidence="1">The sequence shown here is derived from an EMBL/GenBank/DDBJ whole genome shotgun (WGS) entry which is preliminary data.</text>
</comment>
<organism evidence="1 2">
    <name type="scientific">Thraustotheca clavata</name>
    <dbReference type="NCBI Taxonomy" id="74557"/>
    <lineage>
        <taxon>Eukaryota</taxon>
        <taxon>Sar</taxon>
        <taxon>Stramenopiles</taxon>
        <taxon>Oomycota</taxon>
        <taxon>Saprolegniomycetes</taxon>
        <taxon>Saprolegniales</taxon>
        <taxon>Achlyaceae</taxon>
        <taxon>Thraustotheca</taxon>
    </lineage>
</organism>
<dbReference type="PANTHER" id="PTHR46586:SF3">
    <property type="entry name" value="ANKYRIN REPEAT-CONTAINING PROTEIN"/>
    <property type="match status" value="1"/>
</dbReference>
<evidence type="ECO:0000313" key="2">
    <source>
        <dbReference type="Proteomes" id="UP000243217"/>
    </source>
</evidence>